<dbReference type="Gene3D" id="2.60.20.10">
    <property type="entry name" value="Crystallins"/>
    <property type="match status" value="1"/>
</dbReference>
<evidence type="ECO:0000256" key="1">
    <source>
        <dbReference type="SAM" id="MobiDB-lite"/>
    </source>
</evidence>
<organism evidence="2 3">
    <name type="scientific">Kibdelosporangium aridum</name>
    <dbReference type="NCBI Taxonomy" id="2030"/>
    <lineage>
        <taxon>Bacteria</taxon>
        <taxon>Bacillati</taxon>
        <taxon>Actinomycetota</taxon>
        <taxon>Actinomycetes</taxon>
        <taxon>Pseudonocardiales</taxon>
        <taxon>Pseudonocardiaceae</taxon>
        <taxon>Kibdelosporangium</taxon>
    </lineage>
</organism>
<reference evidence="2 3" key="1">
    <citation type="submission" date="2017-04" db="EMBL/GenBank/DDBJ databases">
        <authorList>
            <person name="Afonso C.L."/>
            <person name="Miller P.J."/>
            <person name="Scott M.A."/>
            <person name="Spackman E."/>
            <person name="Goraichik I."/>
            <person name="Dimitrov K.M."/>
            <person name="Suarez D.L."/>
            <person name="Swayne D.E."/>
        </authorList>
    </citation>
    <scope>NUCLEOTIDE SEQUENCE [LARGE SCALE GENOMIC DNA]</scope>
    <source>
        <strain evidence="2 3">DSM 43828</strain>
    </source>
</reference>
<evidence type="ECO:0000313" key="2">
    <source>
        <dbReference type="EMBL" id="SMC61845.1"/>
    </source>
</evidence>
<proteinExistence type="predicted"/>
<evidence type="ECO:0000313" key="3">
    <source>
        <dbReference type="Proteomes" id="UP000192674"/>
    </source>
</evidence>
<dbReference type="EMBL" id="FWXV01000001">
    <property type="protein sequence ID" value="SMC61845.1"/>
    <property type="molecule type" value="Genomic_DNA"/>
</dbReference>
<protein>
    <submittedName>
        <fullName evidence="2">Peptidase inhibitor family I36</fullName>
    </submittedName>
</protein>
<accession>A0A1Y5WZT8</accession>
<keyword evidence="3" id="KW-1185">Reference proteome</keyword>
<name>A0A1Y5WZT8_KIBAR</name>
<dbReference type="Pfam" id="PF03995">
    <property type="entry name" value="Inhibitor_I36"/>
    <property type="match status" value="1"/>
</dbReference>
<sequence length="204" mass="22943">MLPVSHRLSRRETPPRQAPRRPILVRNHRGRRRLPRVTRAISSVTTWKWVVPLPVVRHGTRRKVLTIVRWFKSTCAVAGLVLASVVATPAVAVEDVSNAVFTDCRAGWFCVWQPNDGTGEWVETRRAQPDLTLAIDGYVFNDQVSLLWNRTNVEWSVHEHGGYGGRRLVIAPGWRGDPGPEYDFGDLISSMRPEPAAKNGPLPD</sequence>
<dbReference type="AlphaFoldDB" id="A0A1Y5WZT8"/>
<feature type="region of interest" description="Disordered" evidence="1">
    <location>
        <begin position="1"/>
        <end position="21"/>
    </location>
</feature>
<gene>
    <name evidence="2" type="ORF">SAMN05661093_00955</name>
</gene>
<dbReference type="Proteomes" id="UP000192674">
    <property type="component" value="Unassembled WGS sequence"/>
</dbReference>